<keyword evidence="3" id="KW-1185">Reference proteome</keyword>
<evidence type="ECO:0000313" key="3">
    <source>
        <dbReference type="Proteomes" id="UP001165063"/>
    </source>
</evidence>
<dbReference type="EMBL" id="BSXU01000680">
    <property type="protein sequence ID" value="GMG21476.1"/>
    <property type="molecule type" value="Genomic_DNA"/>
</dbReference>
<dbReference type="AlphaFoldDB" id="A0A9W7DDR9"/>
<accession>A0A9W7DDR9</accession>
<proteinExistence type="predicted"/>
<feature type="region of interest" description="Disordered" evidence="1">
    <location>
        <begin position="1"/>
        <end position="38"/>
    </location>
</feature>
<gene>
    <name evidence="2" type="ORF">Amon01_000201700</name>
</gene>
<reference evidence="2" key="1">
    <citation type="submission" date="2023-04" db="EMBL/GenBank/DDBJ databases">
        <title>Ambrosiozyma monospora NBRC 1965.</title>
        <authorList>
            <person name="Ichikawa N."/>
            <person name="Sato H."/>
            <person name="Tonouchi N."/>
        </authorList>
    </citation>
    <scope>NUCLEOTIDE SEQUENCE</scope>
    <source>
        <strain evidence="2">NBRC 1965</strain>
    </source>
</reference>
<dbReference type="Proteomes" id="UP001165063">
    <property type="component" value="Unassembled WGS sequence"/>
</dbReference>
<evidence type="ECO:0000313" key="2">
    <source>
        <dbReference type="EMBL" id="GMG21476.1"/>
    </source>
</evidence>
<name>A0A9W7DDR9_AMBMO</name>
<sequence length="361" mass="39451">MNQIQSQSEKDRTRVNRLTKSLPKSAQKKVNKKAAKRSEPKSVILYNIPSAMKEIKQADGLDLVPENEMDGFKTNLGSQLFQTVPGFPKGAIKKIMSFKTKTTPAESKVPPQSSYMTEEEINRVAKDDQLLYNTARNLGMDITECAFKTRSGKTKVTNWLKKYQAAQAAQAAASLVPGAFPLIGSQDNVWEENHDDSDTDTIVDENQSDGATEIIENPAITETNEDPIVPIEQHPFGNPASSQTDAMQIGVFGTEKDQRPIPVNMTMNMGSSGFGNYANLTPSFQSLSETANAADILNINGSAGTNINNSPYHMASFDSTQAQNDPPNDPAQTTQSEPHQPTQTTGQKTVENMKASINHLK</sequence>
<feature type="compositionally biased region" description="Polar residues" evidence="1">
    <location>
        <begin position="310"/>
        <end position="350"/>
    </location>
</feature>
<protein>
    <submittedName>
        <fullName evidence="2">Unnamed protein product</fullName>
    </submittedName>
</protein>
<comment type="caution">
    <text evidence="2">The sequence shown here is derived from an EMBL/GenBank/DDBJ whole genome shotgun (WGS) entry which is preliminary data.</text>
</comment>
<evidence type="ECO:0000256" key="1">
    <source>
        <dbReference type="SAM" id="MobiDB-lite"/>
    </source>
</evidence>
<organism evidence="2 3">
    <name type="scientific">Ambrosiozyma monospora</name>
    <name type="common">Yeast</name>
    <name type="synonym">Endomycopsis monosporus</name>
    <dbReference type="NCBI Taxonomy" id="43982"/>
    <lineage>
        <taxon>Eukaryota</taxon>
        <taxon>Fungi</taxon>
        <taxon>Dikarya</taxon>
        <taxon>Ascomycota</taxon>
        <taxon>Saccharomycotina</taxon>
        <taxon>Pichiomycetes</taxon>
        <taxon>Pichiales</taxon>
        <taxon>Pichiaceae</taxon>
        <taxon>Ambrosiozyma</taxon>
    </lineage>
</organism>
<feature type="region of interest" description="Disordered" evidence="1">
    <location>
        <begin position="310"/>
        <end position="361"/>
    </location>
</feature>
<feature type="compositionally biased region" description="Basic residues" evidence="1">
    <location>
        <begin position="26"/>
        <end position="35"/>
    </location>
</feature>